<evidence type="ECO:0000313" key="1">
    <source>
        <dbReference type="EMBL" id="ALY07627.1"/>
    </source>
</evidence>
<dbReference type="EMBL" id="KU230356">
    <property type="protein sequence ID" value="ALY07627.1"/>
    <property type="molecule type" value="Genomic_DNA"/>
</dbReference>
<accession>A0A1L2BX63</accession>
<sequence>MCITAWLYIYQIMYDEKGIHYFMKMTTKVTLRGREYQAEHLTDINILPILNLFVGSNGRELPYVGLDISKLSQEMKAAISKPIMDKLSKASVLDDLARSLTAIFPTLPPDLVAYSRDSFTFNLEISELRDIALAVGAAINEKNKDTTVTPVSETVTAETLTQTSTATYTQQDIDEKQVRLVDIEQELTILRGLPDFPGRNSRIDNLSEEELSLSAWLGNAQKVV</sequence>
<evidence type="ECO:0000313" key="2">
    <source>
        <dbReference type="Proteomes" id="UP000225722"/>
    </source>
</evidence>
<reference evidence="2" key="1">
    <citation type="submission" date="2015-12" db="EMBL/GenBank/DDBJ databases">
        <authorList>
            <person name="Sencilo A."/>
            <person name="Bamford D.H."/>
            <person name="Roine E."/>
        </authorList>
    </citation>
    <scope>NUCLEOTIDE SEQUENCE [LARGE SCALE GENOMIC DNA]</scope>
</reference>
<name>A0A1L2BX63_9CAUD</name>
<dbReference type="Proteomes" id="UP000225722">
    <property type="component" value="Segment"/>
</dbReference>
<keyword evidence="2" id="KW-1185">Reference proteome</keyword>
<protein>
    <submittedName>
        <fullName evidence="1">Uncharacterized protein</fullName>
    </submittedName>
</protein>
<organism evidence="1 2">
    <name type="scientific">Nodularia phage vB_NpeS-2AV2</name>
    <dbReference type="NCBI Taxonomy" id="1777122"/>
    <lineage>
        <taxon>Viruses</taxon>
        <taxon>Duplodnaviria</taxon>
        <taxon>Heunggongvirae</taxon>
        <taxon>Uroviricota</taxon>
        <taxon>Caudoviricetes</taxon>
        <taxon>Ravarandavirus</taxon>
        <taxon>Ravarandavirus rv2AV2</taxon>
    </lineage>
</organism>
<gene>
    <name evidence="1" type="ORF">2AV2_175</name>
</gene>
<proteinExistence type="predicted"/>